<dbReference type="InterPro" id="IPR029044">
    <property type="entry name" value="Nucleotide-diphossugar_trans"/>
</dbReference>
<name>A0A5Q4VH20_9BACT</name>
<dbReference type="CDD" id="cd00761">
    <property type="entry name" value="Glyco_tranf_GTA_type"/>
    <property type="match status" value="1"/>
</dbReference>
<protein>
    <submittedName>
        <fullName evidence="3">Glycosyltransferase family 2 protein</fullName>
    </submittedName>
</protein>
<evidence type="ECO:0000256" key="1">
    <source>
        <dbReference type="SAM" id="Phobius"/>
    </source>
</evidence>
<dbReference type="AlphaFoldDB" id="A0A5Q4VH20"/>
<dbReference type="SUPFAM" id="SSF53448">
    <property type="entry name" value="Nucleotide-diphospho-sugar transferases"/>
    <property type="match status" value="1"/>
</dbReference>
<dbReference type="InterPro" id="IPR001173">
    <property type="entry name" value="Glyco_trans_2-like"/>
</dbReference>
<feature type="transmembrane region" description="Helical" evidence="1">
    <location>
        <begin position="163"/>
        <end position="181"/>
    </location>
</feature>
<comment type="caution">
    <text evidence="3">The sequence shown here is derived from an EMBL/GenBank/DDBJ whole genome shotgun (WGS) entry which is preliminary data.</text>
</comment>
<evidence type="ECO:0000313" key="4">
    <source>
        <dbReference type="Proteomes" id="UP000321899"/>
    </source>
</evidence>
<gene>
    <name evidence="3" type="ORF">FIM25_00910</name>
</gene>
<dbReference type="Pfam" id="PF00535">
    <property type="entry name" value="Glycos_transf_2"/>
    <property type="match status" value="1"/>
</dbReference>
<feature type="transmembrane region" description="Helical" evidence="1">
    <location>
        <begin position="264"/>
        <end position="282"/>
    </location>
</feature>
<dbReference type="EMBL" id="VDMB01000001">
    <property type="protein sequence ID" value="TYT76146.1"/>
    <property type="molecule type" value="Genomic_DNA"/>
</dbReference>
<evidence type="ECO:0000259" key="2">
    <source>
        <dbReference type="Pfam" id="PF00535"/>
    </source>
</evidence>
<dbReference type="GO" id="GO:0016758">
    <property type="term" value="F:hexosyltransferase activity"/>
    <property type="evidence" value="ECO:0007669"/>
    <property type="project" value="UniProtKB-ARBA"/>
</dbReference>
<accession>A0A5Q4VH20</accession>
<evidence type="ECO:0000313" key="3">
    <source>
        <dbReference type="EMBL" id="TYT76146.1"/>
    </source>
</evidence>
<dbReference type="Proteomes" id="UP000321899">
    <property type="component" value="Unassembled WGS sequence"/>
</dbReference>
<sequence length="317" mass="37593">MNNKNLVSVVIISYNSEKYILDVLESVKWQTYKNLELIISDDGSTDKTVLLADGWLNENKSLFKMCKLVANNKNTGITANCNRGLKSANGQYVKLIAADDLLLENCIEDLLQFCLNNELEFCFSRVLPFSENEETDYIKTKIKDDRFNYDYFFNKKRDEQYKALLRLTTPFSIIVGGFYSINLLKRVGFYNEEYEMMEDYPFILMLSRLGYRFELLDVYTCKYRVREPECLIDYKTSKRYNLHYMNLRSFRKKVVIKEMIGQRMYFSAIYMVFLLWLLSIEYKQDSKFLMFIFTVGRRLKQFIMAKGVAGLRSEEKK</sequence>
<dbReference type="PANTHER" id="PTHR22916:SF3">
    <property type="entry name" value="UDP-GLCNAC:BETAGAL BETA-1,3-N-ACETYLGLUCOSAMINYLTRANSFERASE-LIKE PROTEIN 1"/>
    <property type="match status" value="1"/>
</dbReference>
<dbReference type="OrthoDB" id="433681at2"/>
<keyword evidence="1" id="KW-0472">Membrane</keyword>
<dbReference type="Gene3D" id="3.90.550.10">
    <property type="entry name" value="Spore Coat Polysaccharide Biosynthesis Protein SpsA, Chain A"/>
    <property type="match status" value="1"/>
</dbReference>
<proteinExistence type="predicted"/>
<organism evidence="3 4">
    <name type="scientific">Desulfobotulus mexicanus</name>
    <dbReference type="NCBI Taxonomy" id="2586642"/>
    <lineage>
        <taxon>Bacteria</taxon>
        <taxon>Pseudomonadati</taxon>
        <taxon>Thermodesulfobacteriota</taxon>
        <taxon>Desulfobacteria</taxon>
        <taxon>Desulfobacterales</taxon>
        <taxon>Desulfobacteraceae</taxon>
        <taxon>Desulfobotulus</taxon>
    </lineage>
</organism>
<keyword evidence="1" id="KW-0812">Transmembrane</keyword>
<keyword evidence="1" id="KW-1133">Transmembrane helix</keyword>
<reference evidence="3 4" key="1">
    <citation type="submission" date="2019-06" db="EMBL/GenBank/DDBJ databases">
        <title>Desulfobotulus mexicanus sp. nov., a novel sulfate-reducing bacterium isolated from the sediment of an alkaline crater lake in Mexico.</title>
        <authorList>
            <person name="Hirschler-Rea A."/>
        </authorList>
    </citation>
    <scope>NUCLEOTIDE SEQUENCE [LARGE SCALE GENOMIC DNA]</scope>
    <source>
        <strain evidence="3 4">PAR22N</strain>
    </source>
</reference>
<feature type="domain" description="Glycosyltransferase 2-like" evidence="2">
    <location>
        <begin position="8"/>
        <end position="162"/>
    </location>
</feature>
<keyword evidence="4" id="KW-1185">Reference proteome</keyword>
<keyword evidence="3" id="KW-0808">Transferase</keyword>
<dbReference type="RefSeq" id="WP_139445221.1">
    <property type="nucleotide sequence ID" value="NZ_VDMB01000001.1"/>
</dbReference>
<dbReference type="PANTHER" id="PTHR22916">
    <property type="entry name" value="GLYCOSYLTRANSFERASE"/>
    <property type="match status" value="1"/>
</dbReference>